<name>A0A4Y6U980_9PROT</name>
<dbReference type="RefSeq" id="WP_141443727.1">
    <property type="nucleotide sequence ID" value="NZ_CP038231.1"/>
</dbReference>
<organism evidence="1 2">
    <name type="scientific">Formicincola oecophyllae</name>
    <dbReference type="NCBI Taxonomy" id="2558361"/>
    <lineage>
        <taxon>Bacteria</taxon>
        <taxon>Pseudomonadati</taxon>
        <taxon>Pseudomonadota</taxon>
        <taxon>Alphaproteobacteria</taxon>
        <taxon>Acetobacterales</taxon>
        <taxon>Acetobacteraceae</taxon>
        <taxon>Formicincola</taxon>
    </lineage>
</organism>
<accession>A0A4Y6U980</accession>
<proteinExistence type="predicted"/>
<evidence type="ECO:0008006" key="3">
    <source>
        <dbReference type="Google" id="ProtNLM"/>
    </source>
</evidence>
<dbReference type="KEGG" id="swf:E3E12_07345"/>
<dbReference type="EMBL" id="CP038231">
    <property type="protein sequence ID" value="QDH14023.1"/>
    <property type="molecule type" value="Genomic_DNA"/>
</dbReference>
<keyword evidence="2" id="KW-1185">Reference proteome</keyword>
<dbReference type="Proteomes" id="UP000318709">
    <property type="component" value="Chromosome"/>
</dbReference>
<dbReference type="AlphaFoldDB" id="A0A4Y6U980"/>
<sequence>MTAFTPHTSKRSPLGRRMLALGGALPLIAALGLGACSQQQLDSPTDRALGGALMTSAAGAAIGALADGGGGAALGALTGAAAGALGGWLTTPGNQTSNL</sequence>
<gene>
    <name evidence="1" type="ORF">E3E12_07345</name>
</gene>
<reference evidence="1 2" key="1">
    <citation type="submission" date="2019-03" db="EMBL/GenBank/DDBJ databases">
        <title>The complete genome sequence of Swingsia_sp. F3b2 LMG30590(T).</title>
        <authorList>
            <person name="Chua K.-O."/>
            <person name="Chan K.-G."/>
            <person name="See-Too W.-S."/>
        </authorList>
    </citation>
    <scope>NUCLEOTIDE SEQUENCE [LARGE SCALE GENOMIC DNA]</scope>
    <source>
        <strain evidence="1 2">F3b2</strain>
    </source>
</reference>
<evidence type="ECO:0000313" key="2">
    <source>
        <dbReference type="Proteomes" id="UP000318709"/>
    </source>
</evidence>
<protein>
    <recommendedName>
        <fullName evidence="3">Glycine zipper domain-containing protein</fullName>
    </recommendedName>
</protein>
<evidence type="ECO:0000313" key="1">
    <source>
        <dbReference type="EMBL" id="QDH14023.1"/>
    </source>
</evidence>